<dbReference type="InterPro" id="IPR000551">
    <property type="entry name" value="MerR-type_HTH_dom"/>
</dbReference>
<dbReference type="InterPro" id="IPR047057">
    <property type="entry name" value="MerR_fam"/>
</dbReference>
<evidence type="ECO:0000256" key="2">
    <source>
        <dbReference type="ARBA" id="ARBA00023015"/>
    </source>
</evidence>
<dbReference type="InterPro" id="IPR036594">
    <property type="entry name" value="Meth_synthase_dom"/>
</dbReference>
<dbReference type="Gene3D" id="3.40.50.280">
    <property type="entry name" value="Cobalamin-binding domain"/>
    <property type="match status" value="1"/>
</dbReference>
<dbReference type="SMART" id="SM00422">
    <property type="entry name" value="HTH_MERR"/>
    <property type="match status" value="1"/>
</dbReference>
<dbReference type="SUPFAM" id="SSF46955">
    <property type="entry name" value="Putative DNA-binding domain"/>
    <property type="match status" value="1"/>
</dbReference>
<keyword evidence="3" id="KW-0238">DNA-binding</keyword>
<evidence type="ECO:0000256" key="1">
    <source>
        <dbReference type="ARBA" id="ARBA00022491"/>
    </source>
</evidence>
<dbReference type="EMBL" id="JBHUOV010000001">
    <property type="protein sequence ID" value="MFD2822167.1"/>
    <property type="molecule type" value="Genomic_DNA"/>
</dbReference>
<accession>A0ABW5WHT3</accession>
<keyword evidence="4" id="KW-0804">Transcription</keyword>
<dbReference type="Gene3D" id="1.10.1660.10">
    <property type="match status" value="1"/>
</dbReference>
<reference evidence="7" key="1">
    <citation type="journal article" date="2019" name="Int. J. Syst. Evol. Microbiol.">
        <title>The Global Catalogue of Microorganisms (GCM) 10K type strain sequencing project: providing services to taxonomists for standard genome sequencing and annotation.</title>
        <authorList>
            <consortium name="The Broad Institute Genomics Platform"/>
            <consortium name="The Broad Institute Genome Sequencing Center for Infectious Disease"/>
            <person name="Wu L."/>
            <person name="Ma J."/>
        </authorList>
    </citation>
    <scope>NUCLEOTIDE SEQUENCE [LARGE SCALE GENOMIC DNA]</scope>
    <source>
        <strain evidence="7">KCTC 32141</strain>
    </source>
</reference>
<evidence type="ECO:0000256" key="4">
    <source>
        <dbReference type="ARBA" id="ARBA00023163"/>
    </source>
</evidence>
<dbReference type="InterPro" id="IPR036724">
    <property type="entry name" value="Cobalamin-bd_sf"/>
</dbReference>
<dbReference type="InterPro" id="IPR009061">
    <property type="entry name" value="DNA-bd_dom_put_sf"/>
</dbReference>
<keyword evidence="1" id="KW-0678">Repressor</keyword>
<evidence type="ECO:0000313" key="7">
    <source>
        <dbReference type="Proteomes" id="UP001597533"/>
    </source>
</evidence>
<proteinExistence type="predicted"/>
<protein>
    <submittedName>
        <fullName evidence="6">MerR family transcriptional regulator</fullName>
    </submittedName>
</protein>
<keyword evidence="2" id="KW-0805">Transcription regulation</keyword>
<feature type="domain" description="HTH merR-type" evidence="5">
    <location>
        <begin position="3"/>
        <end position="72"/>
    </location>
</feature>
<dbReference type="InterPro" id="IPR003759">
    <property type="entry name" value="Cbl-bd_cap"/>
</dbReference>
<organism evidence="6 7">
    <name type="scientific">Lacinutrix iliipiscaria</name>
    <dbReference type="NCBI Taxonomy" id="1230532"/>
    <lineage>
        <taxon>Bacteria</taxon>
        <taxon>Pseudomonadati</taxon>
        <taxon>Bacteroidota</taxon>
        <taxon>Flavobacteriia</taxon>
        <taxon>Flavobacteriales</taxon>
        <taxon>Flavobacteriaceae</taxon>
        <taxon>Lacinutrix</taxon>
    </lineage>
</organism>
<dbReference type="Pfam" id="PF02607">
    <property type="entry name" value="B12-binding_2"/>
    <property type="match status" value="1"/>
</dbReference>
<dbReference type="PANTHER" id="PTHR30204:SF69">
    <property type="entry name" value="MERR-FAMILY TRANSCRIPTIONAL REGULATOR"/>
    <property type="match status" value="1"/>
</dbReference>
<comment type="caution">
    <text evidence="6">The sequence shown here is derived from an EMBL/GenBank/DDBJ whole genome shotgun (WGS) entry which is preliminary data.</text>
</comment>
<gene>
    <name evidence="6" type="ORF">ACFS5M_00705</name>
</gene>
<dbReference type="PROSITE" id="PS50937">
    <property type="entry name" value="HTH_MERR_2"/>
    <property type="match status" value="1"/>
</dbReference>
<name>A0ABW5WHT3_9FLAO</name>
<keyword evidence="7" id="KW-1185">Reference proteome</keyword>
<dbReference type="PANTHER" id="PTHR30204">
    <property type="entry name" value="REDOX-CYCLING DRUG-SENSING TRANSCRIPTIONAL ACTIVATOR SOXR"/>
    <property type="match status" value="1"/>
</dbReference>
<evidence type="ECO:0000313" key="6">
    <source>
        <dbReference type="EMBL" id="MFD2822167.1"/>
    </source>
</evidence>
<evidence type="ECO:0000256" key="3">
    <source>
        <dbReference type="ARBA" id="ARBA00023125"/>
    </source>
</evidence>
<dbReference type="Gene3D" id="1.10.1240.10">
    <property type="entry name" value="Methionine synthase domain"/>
    <property type="match status" value="1"/>
</dbReference>
<dbReference type="SUPFAM" id="SSF52242">
    <property type="entry name" value="Cobalamin (vitamin B12)-binding domain"/>
    <property type="match status" value="1"/>
</dbReference>
<sequence>MSKYTMAQIVTLTGIKAHTLRKWESRYSFLEPHRTDTNIRYYSGEQLKKLLNISILNRNGYRISKIDNLSEGEIYDIITKQIIGTNIEDEISTLVLSTLELNEEKFDEIIKSQVLKKGLLSTTIDLIYPFLHQVGVLWGLNKVMPAQEHFISNLIKKRIFVAIDMLPAPKEDSPSIVMFLPEEEYHEIGLLLAYYIARELGWRVYYLGQNVPIENIKEVIDTTQPTALLSMFVTPSQVSFEQRVDEILEQSTTPLLVSGNPESIGEIINKERIIFLSHPNDFVKKLKLFS</sequence>
<dbReference type="CDD" id="cd01104">
    <property type="entry name" value="HTH_MlrA-CarA"/>
    <property type="match status" value="1"/>
</dbReference>
<dbReference type="RefSeq" id="WP_183484364.1">
    <property type="nucleotide sequence ID" value="NZ_JBHUOV010000001.1"/>
</dbReference>
<dbReference type="Pfam" id="PF13411">
    <property type="entry name" value="MerR_1"/>
    <property type="match status" value="1"/>
</dbReference>
<dbReference type="Proteomes" id="UP001597533">
    <property type="component" value="Unassembled WGS sequence"/>
</dbReference>
<evidence type="ECO:0000259" key="5">
    <source>
        <dbReference type="PROSITE" id="PS50937"/>
    </source>
</evidence>